<organism evidence="3">
    <name type="scientific">Oceanithermus profundus</name>
    <dbReference type="NCBI Taxonomy" id="187137"/>
    <lineage>
        <taxon>Bacteria</taxon>
        <taxon>Thermotogati</taxon>
        <taxon>Deinococcota</taxon>
        <taxon>Deinococci</taxon>
        <taxon>Thermales</taxon>
        <taxon>Thermaceae</taxon>
        <taxon>Oceanithermus</taxon>
    </lineage>
</organism>
<reference evidence="3" key="1">
    <citation type="journal article" date="2020" name="mSystems">
        <title>Genome- and Community-Level Interaction Insights into Carbon Utilization and Element Cycling Functions of Hydrothermarchaeota in Hydrothermal Sediment.</title>
        <authorList>
            <person name="Zhou Z."/>
            <person name="Liu Y."/>
            <person name="Xu W."/>
            <person name="Pan J."/>
            <person name="Luo Z.H."/>
            <person name="Li M."/>
        </authorList>
    </citation>
    <scope>NUCLEOTIDE SEQUENCE [LARGE SCALE GENOMIC DNA]</scope>
    <source>
        <strain evidence="3">HyVt-570</strain>
    </source>
</reference>
<keyword evidence="1" id="KW-0597">Phosphoprotein</keyword>
<feature type="domain" description="Response regulatory" evidence="2">
    <location>
        <begin position="6"/>
        <end position="123"/>
    </location>
</feature>
<sequence>MNDERHGLIVTSHNALKAYLELAFEDAGLKPVAAGTLREALEYLKTHVPRLIVVDEISEDGLDAAGFVWRLKRVTRLKHVPTIQIVHKASERERVTMEISGTDHIVELPIKNSQFRKLLEGLLSNDR</sequence>
<protein>
    <recommendedName>
        <fullName evidence="2">Response regulatory domain-containing protein</fullName>
    </recommendedName>
</protein>
<dbReference type="SUPFAM" id="SSF52172">
    <property type="entry name" value="CheY-like"/>
    <property type="match status" value="1"/>
</dbReference>
<dbReference type="PROSITE" id="PS50110">
    <property type="entry name" value="RESPONSE_REGULATORY"/>
    <property type="match status" value="1"/>
</dbReference>
<name>A0A7C4Z469_9DEIN</name>
<dbReference type="AlphaFoldDB" id="A0A7C4Z469"/>
<dbReference type="Proteomes" id="UP000885759">
    <property type="component" value="Unassembled WGS sequence"/>
</dbReference>
<evidence type="ECO:0000259" key="2">
    <source>
        <dbReference type="PROSITE" id="PS50110"/>
    </source>
</evidence>
<evidence type="ECO:0000313" key="3">
    <source>
        <dbReference type="EMBL" id="HGY08774.1"/>
    </source>
</evidence>
<dbReference type="GO" id="GO:0000160">
    <property type="term" value="P:phosphorelay signal transduction system"/>
    <property type="evidence" value="ECO:0007669"/>
    <property type="project" value="InterPro"/>
</dbReference>
<dbReference type="Gene3D" id="3.40.50.2300">
    <property type="match status" value="1"/>
</dbReference>
<feature type="modified residue" description="4-aspartylphosphate" evidence="1">
    <location>
        <position position="55"/>
    </location>
</feature>
<dbReference type="EMBL" id="DRPZ01000050">
    <property type="protein sequence ID" value="HGY08774.1"/>
    <property type="molecule type" value="Genomic_DNA"/>
</dbReference>
<proteinExistence type="predicted"/>
<dbReference type="InterPro" id="IPR001789">
    <property type="entry name" value="Sig_transdc_resp-reg_receiver"/>
</dbReference>
<gene>
    <name evidence="3" type="ORF">ENK37_01790</name>
</gene>
<evidence type="ECO:0000256" key="1">
    <source>
        <dbReference type="PROSITE-ProRule" id="PRU00169"/>
    </source>
</evidence>
<dbReference type="InterPro" id="IPR011006">
    <property type="entry name" value="CheY-like_superfamily"/>
</dbReference>
<comment type="caution">
    <text evidence="3">The sequence shown here is derived from an EMBL/GenBank/DDBJ whole genome shotgun (WGS) entry which is preliminary data.</text>
</comment>
<accession>A0A7C4Z469</accession>